<dbReference type="EMBL" id="CABIJS010000066">
    <property type="protein sequence ID" value="VUZ41783.1"/>
    <property type="molecule type" value="Genomic_DNA"/>
</dbReference>
<dbReference type="AlphaFoldDB" id="A0A564Y5D9"/>
<evidence type="ECO:0000313" key="1">
    <source>
        <dbReference type="EMBL" id="VUZ41783.1"/>
    </source>
</evidence>
<name>A0A564Y5D9_HYMDI</name>
<sequence length="75" mass="8519">MIDTTITDEMKIYDVLVSIGAKHSNLEIARCPQVARSSLDKVIRELNENNGDEWATSKRKQAHCQRFADSLIKNT</sequence>
<gene>
    <name evidence="1" type="ORF">WMSIL1_LOCUS2440</name>
</gene>
<keyword evidence="2" id="KW-1185">Reference proteome</keyword>
<proteinExistence type="predicted"/>
<reference evidence="1 2" key="1">
    <citation type="submission" date="2019-07" db="EMBL/GenBank/DDBJ databases">
        <authorList>
            <person name="Jastrzebski P J."/>
            <person name="Paukszto L."/>
            <person name="Jastrzebski P J."/>
        </authorList>
    </citation>
    <scope>NUCLEOTIDE SEQUENCE [LARGE SCALE GENOMIC DNA]</scope>
    <source>
        <strain evidence="1 2">WMS-il1</strain>
    </source>
</reference>
<protein>
    <submittedName>
        <fullName evidence="1">Uncharacterized protein</fullName>
    </submittedName>
</protein>
<evidence type="ECO:0000313" key="2">
    <source>
        <dbReference type="Proteomes" id="UP000321570"/>
    </source>
</evidence>
<dbReference type="Proteomes" id="UP000321570">
    <property type="component" value="Unassembled WGS sequence"/>
</dbReference>
<organism evidence="1 2">
    <name type="scientific">Hymenolepis diminuta</name>
    <name type="common">Rat tapeworm</name>
    <dbReference type="NCBI Taxonomy" id="6216"/>
    <lineage>
        <taxon>Eukaryota</taxon>
        <taxon>Metazoa</taxon>
        <taxon>Spiralia</taxon>
        <taxon>Lophotrochozoa</taxon>
        <taxon>Platyhelminthes</taxon>
        <taxon>Cestoda</taxon>
        <taxon>Eucestoda</taxon>
        <taxon>Cyclophyllidea</taxon>
        <taxon>Hymenolepididae</taxon>
        <taxon>Hymenolepis</taxon>
    </lineage>
</organism>
<accession>A0A564Y5D9</accession>